<dbReference type="Pfam" id="PF13456">
    <property type="entry name" value="RVT_3"/>
    <property type="match status" value="1"/>
</dbReference>
<accession>A0A392MVN6</accession>
<sequence length="40" mass="4451">MHTKLNAMAIKEAVEDIMQRGLSHVIFESDSKVVVDAIHS</sequence>
<organism evidence="2 3">
    <name type="scientific">Trifolium medium</name>
    <dbReference type="NCBI Taxonomy" id="97028"/>
    <lineage>
        <taxon>Eukaryota</taxon>
        <taxon>Viridiplantae</taxon>
        <taxon>Streptophyta</taxon>
        <taxon>Embryophyta</taxon>
        <taxon>Tracheophyta</taxon>
        <taxon>Spermatophyta</taxon>
        <taxon>Magnoliopsida</taxon>
        <taxon>eudicotyledons</taxon>
        <taxon>Gunneridae</taxon>
        <taxon>Pentapetalae</taxon>
        <taxon>rosids</taxon>
        <taxon>fabids</taxon>
        <taxon>Fabales</taxon>
        <taxon>Fabaceae</taxon>
        <taxon>Papilionoideae</taxon>
        <taxon>50 kb inversion clade</taxon>
        <taxon>NPAAA clade</taxon>
        <taxon>Hologalegina</taxon>
        <taxon>IRL clade</taxon>
        <taxon>Trifolieae</taxon>
        <taxon>Trifolium</taxon>
    </lineage>
</organism>
<dbReference type="EMBL" id="LXQA010018989">
    <property type="protein sequence ID" value="MCH90758.1"/>
    <property type="molecule type" value="Genomic_DNA"/>
</dbReference>
<evidence type="ECO:0000313" key="2">
    <source>
        <dbReference type="EMBL" id="MCH90758.1"/>
    </source>
</evidence>
<proteinExistence type="predicted"/>
<name>A0A392MVN6_9FABA</name>
<keyword evidence="3" id="KW-1185">Reference proteome</keyword>
<dbReference type="AlphaFoldDB" id="A0A392MVN6"/>
<dbReference type="GO" id="GO:0004523">
    <property type="term" value="F:RNA-DNA hybrid ribonuclease activity"/>
    <property type="evidence" value="ECO:0007669"/>
    <property type="project" value="InterPro"/>
</dbReference>
<comment type="caution">
    <text evidence="2">The sequence shown here is derived from an EMBL/GenBank/DDBJ whole genome shotgun (WGS) entry which is preliminary data.</text>
</comment>
<evidence type="ECO:0000259" key="1">
    <source>
        <dbReference type="Pfam" id="PF13456"/>
    </source>
</evidence>
<dbReference type="InterPro" id="IPR002156">
    <property type="entry name" value="RNaseH_domain"/>
</dbReference>
<gene>
    <name evidence="2" type="ORF">A2U01_0011680</name>
</gene>
<dbReference type="Proteomes" id="UP000265520">
    <property type="component" value="Unassembled WGS sequence"/>
</dbReference>
<feature type="domain" description="RNase H type-1" evidence="1">
    <location>
        <begin position="7"/>
        <end position="39"/>
    </location>
</feature>
<protein>
    <recommendedName>
        <fullName evidence="1">RNase H type-1 domain-containing protein</fullName>
    </recommendedName>
</protein>
<reference evidence="2 3" key="1">
    <citation type="journal article" date="2018" name="Front. Plant Sci.">
        <title>Red Clover (Trifolium pratense) and Zigzag Clover (T. medium) - A Picture of Genomic Similarities and Differences.</title>
        <authorList>
            <person name="Dluhosova J."/>
            <person name="Istvanek J."/>
            <person name="Nedelnik J."/>
            <person name="Repkova J."/>
        </authorList>
    </citation>
    <scope>NUCLEOTIDE SEQUENCE [LARGE SCALE GENOMIC DNA]</scope>
    <source>
        <strain evidence="3">cv. 10/8</strain>
        <tissue evidence="2">Leaf</tissue>
    </source>
</reference>
<dbReference type="GO" id="GO:0003676">
    <property type="term" value="F:nucleic acid binding"/>
    <property type="evidence" value="ECO:0007669"/>
    <property type="project" value="InterPro"/>
</dbReference>
<evidence type="ECO:0000313" key="3">
    <source>
        <dbReference type="Proteomes" id="UP000265520"/>
    </source>
</evidence>
<feature type="non-terminal residue" evidence="2">
    <location>
        <position position="40"/>
    </location>
</feature>